<dbReference type="InterPro" id="IPR050097">
    <property type="entry name" value="Ferredoxin-NADP_redctase_2"/>
</dbReference>
<dbReference type="GO" id="GO:0005737">
    <property type="term" value="C:cytoplasm"/>
    <property type="evidence" value="ECO:0007669"/>
    <property type="project" value="InterPro"/>
</dbReference>
<dbReference type="GO" id="GO:0019430">
    <property type="term" value="P:removal of superoxide radicals"/>
    <property type="evidence" value="ECO:0007669"/>
    <property type="project" value="UniProtKB-UniRule"/>
</dbReference>
<keyword evidence="4" id="KW-1015">Disulfide bond</keyword>
<comment type="catalytic activity">
    <reaction evidence="6">
        <text>[thioredoxin]-dithiol + NADP(+) = [thioredoxin]-disulfide + NADPH + H(+)</text>
        <dbReference type="Rhea" id="RHEA:20345"/>
        <dbReference type="Rhea" id="RHEA-COMP:10698"/>
        <dbReference type="Rhea" id="RHEA-COMP:10700"/>
        <dbReference type="ChEBI" id="CHEBI:15378"/>
        <dbReference type="ChEBI" id="CHEBI:29950"/>
        <dbReference type="ChEBI" id="CHEBI:50058"/>
        <dbReference type="ChEBI" id="CHEBI:57783"/>
        <dbReference type="ChEBI" id="CHEBI:58349"/>
        <dbReference type="EC" id="1.8.1.9"/>
    </reaction>
</comment>
<dbReference type="InterPro" id="IPR023753">
    <property type="entry name" value="FAD/NAD-binding_dom"/>
</dbReference>
<gene>
    <name evidence="9" type="ORF">A3F84_02030</name>
</gene>
<dbReference type="InterPro" id="IPR008255">
    <property type="entry name" value="Pyr_nucl-diS_OxRdtase_2_AS"/>
</dbReference>
<organism evidence="9 10">
    <name type="scientific">Handelsmanbacteria sp. (strain RIFCSPLOWO2_12_FULL_64_10)</name>
    <dbReference type="NCBI Taxonomy" id="1817868"/>
    <lineage>
        <taxon>Bacteria</taxon>
        <taxon>Candidatus Handelsmaniibacteriota</taxon>
    </lineage>
</organism>
<proteinExistence type="inferred from homology"/>
<name>A0A1F6CBM2_HANXR</name>
<dbReference type="Pfam" id="PF07992">
    <property type="entry name" value="Pyr_redox_2"/>
    <property type="match status" value="1"/>
</dbReference>
<dbReference type="InterPro" id="IPR036188">
    <property type="entry name" value="FAD/NAD-bd_sf"/>
</dbReference>
<dbReference type="Gene3D" id="3.50.50.60">
    <property type="entry name" value="FAD/NAD(P)-binding domain"/>
    <property type="match status" value="2"/>
</dbReference>
<evidence type="ECO:0000256" key="3">
    <source>
        <dbReference type="ARBA" id="ARBA00023002"/>
    </source>
</evidence>
<dbReference type="PANTHER" id="PTHR48105">
    <property type="entry name" value="THIOREDOXIN REDUCTASE 1-RELATED-RELATED"/>
    <property type="match status" value="1"/>
</dbReference>
<evidence type="ECO:0000256" key="4">
    <source>
        <dbReference type="ARBA" id="ARBA00023157"/>
    </source>
</evidence>
<dbReference type="PRINTS" id="PR00368">
    <property type="entry name" value="FADPNR"/>
</dbReference>
<sequence length="326" mass="35264">MNGDSSGDGKGKVDRRDVLIIGSGPAGLAAALYAARAQLNTLVLTGNEIGGQLSLTLDIENYPGFKDGHAGNLIQDMQEQAKRFGAQIEMGYVTEVDFSQRPFRVKTYGSEIEAQSVVVTTGSSPRKLDIRGELDYVGKGVSYCATCDGFFFKGKEIIVVGGGDAAVEEGLFLTRFATTVTIVHRRDRLRANPSIQARAFDNPKMKFIWDTVVTEVLGNDKGVYGVKLKNVKTGEEREFRTDGVFIFVGHIPNTGLFEGKLRMDEKGYLITDKRQHTNVEGVFAAGDVQDHVYRQAITAAGTGAAAAIEAERFLAEMAGKAQPVAV</sequence>
<dbReference type="EMBL" id="MFKF01000320">
    <property type="protein sequence ID" value="OGG46391.1"/>
    <property type="molecule type" value="Genomic_DNA"/>
</dbReference>
<reference evidence="9 10" key="1">
    <citation type="journal article" date="2016" name="Nat. Commun.">
        <title>Thousands of microbial genomes shed light on interconnected biogeochemical processes in an aquifer system.</title>
        <authorList>
            <person name="Anantharaman K."/>
            <person name="Brown C.T."/>
            <person name="Hug L.A."/>
            <person name="Sharon I."/>
            <person name="Castelle C.J."/>
            <person name="Probst A.J."/>
            <person name="Thomas B.C."/>
            <person name="Singh A."/>
            <person name="Wilkins M.J."/>
            <person name="Karaoz U."/>
            <person name="Brodie E.L."/>
            <person name="Williams K.H."/>
            <person name="Hubbard S.S."/>
            <person name="Banfield J.F."/>
        </authorList>
    </citation>
    <scope>NUCLEOTIDE SEQUENCE [LARGE SCALE GENOMIC DNA]</scope>
    <source>
        <strain evidence="10">RIFCSPLOWO2_12_FULL_64_10</strain>
    </source>
</reference>
<dbReference type="SUPFAM" id="SSF51905">
    <property type="entry name" value="FAD/NAD(P)-binding domain"/>
    <property type="match status" value="1"/>
</dbReference>
<keyword evidence="1 6" id="KW-0285">Flavoprotein</keyword>
<dbReference type="NCBIfam" id="TIGR01292">
    <property type="entry name" value="TRX_reduct"/>
    <property type="match status" value="1"/>
</dbReference>
<dbReference type="InterPro" id="IPR005982">
    <property type="entry name" value="Thioredox_Rdtase"/>
</dbReference>
<comment type="similarity">
    <text evidence="6">Belongs to the class-II pyridine nucleotide-disulfide oxidoreductase family.</text>
</comment>
<dbReference type="AlphaFoldDB" id="A0A1F6CBM2"/>
<keyword evidence="7" id="KW-0521">NADP</keyword>
<comment type="cofactor">
    <cofactor evidence="7">
        <name>FAD</name>
        <dbReference type="ChEBI" id="CHEBI:57692"/>
    </cofactor>
    <text evidence="7">Binds 1 FAD per subunit.</text>
</comment>
<keyword evidence="3 6" id="KW-0560">Oxidoreductase</keyword>
<evidence type="ECO:0000256" key="5">
    <source>
        <dbReference type="ARBA" id="ARBA00023284"/>
    </source>
</evidence>
<evidence type="ECO:0000256" key="7">
    <source>
        <dbReference type="RuleBase" id="RU003881"/>
    </source>
</evidence>
<dbReference type="PRINTS" id="PR00469">
    <property type="entry name" value="PNDRDTASEII"/>
</dbReference>
<evidence type="ECO:0000256" key="1">
    <source>
        <dbReference type="ARBA" id="ARBA00022630"/>
    </source>
</evidence>
<evidence type="ECO:0000313" key="9">
    <source>
        <dbReference type="EMBL" id="OGG46391.1"/>
    </source>
</evidence>
<keyword evidence="2 6" id="KW-0274">FAD</keyword>
<dbReference type="PROSITE" id="PS00573">
    <property type="entry name" value="PYRIDINE_REDOX_2"/>
    <property type="match status" value="1"/>
</dbReference>
<dbReference type="EC" id="1.8.1.9" evidence="6"/>
<dbReference type="GO" id="GO:0004791">
    <property type="term" value="F:thioredoxin-disulfide reductase (NADPH) activity"/>
    <property type="evidence" value="ECO:0007669"/>
    <property type="project" value="UniProtKB-UniRule"/>
</dbReference>
<evidence type="ECO:0000256" key="2">
    <source>
        <dbReference type="ARBA" id="ARBA00022827"/>
    </source>
</evidence>
<evidence type="ECO:0000259" key="8">
    <source>
        <dbReference type="Pfam" id="PF07992"/>
    </source>
</evidence>
<keyword evidence="5 6" id="KW-0676">Redox-active center</keyword>
<accession>A0A1F6CBM2</accession>
<comment type="subunit">
    <text evidence="6">Homodimer.</text>
</comment>
<protein>
    <recommendedName>
        <fullName evidence="6">Thioredoxin reductase</fullName>
        <ecNumber evidence="6">1.8.1.9</ecNumber>
    </recommendedName>
</protein>
<evidence type="ECO:0000313" key="10">
    <source>
        <dbReference type="Proteomes" id="UP000178606"/>
    </source>
</evidence>
<evidence type="ECO:0000256" key="6">
    <source>
        <dbReference type="RuleBase" id="RU003880"/>
    </source>
</evidence>
<comment type="caution">
    <text evidence="9">The sequence shown here is derived from an EMBL/GenBank/DDBJ whole genome shotgun (WGS) entry which is preliminary data.</text>
</comment>
<dbReference type="Proteomes" id="UP000178606">
    <property type="component" value="Unassembled WGS sequence"/>
</dbReference>
<feature type="domain" description="FAD/NAD(P)-binding" evidence="8">
    <location>
        <begin position="17"/>
        <end position="303"/>
    </location>
</feature>